<dbReference type="InterPro" id="IPR002698">
    <property type="entry name" value="FTHF_cligase"/>
</dbReference>
<evidence type="ECO:0000256" key="3">
    <source>
        <dbReference type="ARBA" id="ARBA00022840"/>
    </source>
</evidence>
<evidence type="ECO:0000256" key="1">
    <source>
        <dbReference type="ARBA" id="ARBA00010638"/>
    </source>
</evidence>
<evidence type="ECO:0000313" key="4">
    <source>
        <dbReference type="EMBL" id="VAW13719.1"/>
    </source>
</evidence>
<keyword evidence="3" id="KW-0067">ATP-binding</keyword>
<organism evidence="4">
    <name type="scientific">hydrothermal vent metagenome</name>
    <dbReference type="NCBI Taxonomy" id="652676"/>
    <lineage>
        <taxon>unclassified sequences</taxon>
        <taxon>metagenomes</taxon>
        <taxon>ecological metagenomes</taxon>
    </lineage>
</organism>
<dbReference type="GO" id="GO:0030272">
    <property type="term" value="F:5-formyltetrahydrofolate cyclo-ligase activity"/>
    <property type="evidence" value="ECO:0007669"/>
    <property type="project" value="UniProtKB-EC"/>
</dbReference>
<dbReference type="InterPro" id="IPR024185">
    <property type="entry name" value="FTHF_cligase-like_sf"/>
</dbReference>
<dbReference type="GO" id="GO:0005524">
    <property type="term" value="F:ATP binding"/>
    <property type="evidence" value="ECO:0007669"/>
    <property type="project" value="UniProtKB-KW"/>
</dbReference>
<evidence type="ECO:0000256" key="2">
    <source>
        <dbReference type="ARBA" id="ARBA00022741"/>
    </source>
</evidence>
<keyword evidence="4" id="KW-0436">Ligase</keyword>
<dbReference type="Pfam" id="PF01812">
    <property type="entry name" value="5-FTHF_cyc-lig"/>
    <property type="match status" value="1"/>
</dbReference>
<dbReference type="Gene3D" id="3.40.50.10420">
    <property type="entry name" value="NagB/RpiA/CoA transferase-like"/>
    <property type="match status" value="1"/>
</dbReference>
<dbReference type="GO" id="GO:0035999">
    <property type="term" value="P:tetrahydrofolate interconversion"/>
    <property type="evidence" value="ECO:0007669"/>
    <property type="project" value="TreeGrafter"/>
</dbReference>
<dbReference type="InterPro" id="IPR037171">
    <property type="entry name" value="NagB/RpiA_transferase-like"/>
</dbReference>
<sequence>MLKKDLRLKYSKLRKDIAPQSLLNYSLTIANNLLELPIWEYEYYHIFLPILEKTEINTSFILSFLKGKDKNIVVPKIVSKNTLRHFLFTDSTKLFTNKWGIPEPVEGTEVSVSKIDVVFVPLLAYDKKGNRVGYGKGFYDGFLSNCKPNVVKVGLSMFTAEEVISDLNASDIPLDYCVTPEKNHSFSKA</sequence>
<dbReference type="SUPFAM" id="SSF100950">
    <property type="entry name" value="NagB/RpiA/CoA transferase-like"/>
    <property type="match status" value="1"/>
</dbReference>
<reference evidence="4" key="1">
    <citation type="submission" date="2018-06" db="EMBL/GenBank/DDBJ databases">
        <authorList>
            <person name="Zhirakovskaya E."/>
        </authorList>
    </citation>
    <scope>NUCLEOTIDE SEQUENCE</scope>
</reference>
<dbReference type="PANTHER" id="PTHR23407:SF1">
    <property type="entry name" value="5-FORMYLTETRAHYDROFOLATE CYCLO-LIGASE"/>
    <property type="match status" value="1"/>
</dbReference>
<accession>A0A3B0TND3</accession>
<gene>
    <name evidence="4" type="ORF">MNBD_BACTEROID03-1627</name>
</gene>
<proteinExistence type="inferred from homology"/>
<protein>
    <submittedName>
        <fullName evidence="4">5-formyltetrahydrofolate cyclo-ligase</fullName>
        <ecNumber evidence="4">6.3.3.2</ecNumber>
    </submittedName>
</protein>
<dbReference type="PANTHER" id="PTHR23407">
    <property type="entry name" value="ATPASE INHIBITOR/5-FORMYLTETRAHYDROFOLATE CYCLO-LIGASE"/>
    <property type="match status" value="1"/>
</dbReference>
<dbReference type="GO" id="GO:0009396">
    <property type="term" value="P:folic acid-containing compound biosynthetic process"/>
    <property type="evidence" value="ECO:0007669"/>
    <property type="project" value="TreeGrafter"/>
</dbReference>
<name>A0A3B0TND3_9ZZZZ</name>
<dbReference type="NCBIfam" id="TIGR02727">
    <property type="entry name" value="MTHFS_bact"/>
    <property type="match status" value="1"/>
</dbReference>
<dbReference type="EMBL" id="UOEL01000106">
    <property type="protein sequence ID" value="VAW13719.1"/>
    <property type="molecule type" value="Genomic_DNA"/>
</dbReference>
<dbReference type="AlphaFoldDB" id="A0A3B0TND3"/>
<comment type="similarity">
    <text evidence="1">Belongs to the 5-formyltetrahydrofolate cyclo-ligase family.</text>
</comment>
<dbReference type="PIRSF" id="PIRSF006806">
    <property type="entry name" value="FTHF_cligase"/>
    <property type="match status" value="1"/>
</dbReference>
<keyword evidence="2" id="KW-0547">Nucleotide-binding</keyword>
<dbReference type="EC" id="6.3.3.2" evidence="4"/>